<proteinExistence type="predicted"/>
<organism evidence="2 3">
    <name type="scientific">Blyttiomyces helicus</name>
    <dbReference type="NCBI Taxonomy" id="388810"/>
    <lineage>
        <taxon>Eukaryota</taxon>
        <taxon>Fungi</taxon>
        <taxon>Fungi incertae sedis</taxon>
        <taxon>Chytridiomycota</taxon>
        <taxon>Chytridiomycota incertae sedis</taxon>
        <taxon>Chytridiomycetes</taxon>
        <taxon>Chytridiomycetes incertae sedis</taxon>
        <taxon>Blyttiomyces</taxon>
    </lineage>
</organism>
<protein>
    <submittedName>
        <fullName evidence="2">Uncharacterized protein</fullName>
    </submittedName>
</protein>
<evidence type="ECO:0000313" key="2">
    <source>
        <dbReference type="EMBL" id="RKO86447.1"/>
    </source>
</evidence>
<dbReference type="AlphaFoldDB" id="A0A4V1IQG2"/>
<feature type="compositionally biased region" description="Low complexity" evidence="1">
    <location>
        <begin position="101"/>
        <end position="112"/>
    </location>
</feature>
<reference evidence="3" key="1">
    <citation type="journal article" date="2018" name="Nat. Microbiol.">
        <title>Leveraging single-cell genomics to expand the fungal tree of life.</title>
        <authorList>
            <person name="Ahrendt S.R."/>
            <person name="Quandt C.A."/>
            <person name="Ciobanu D."/>
            <person name="Clum A."/>
            <person name="Salamov A."/>
            <person name="Andreopoulos B."/>
            <person name="Cheng J.F."/>
            <person name="Woyke T."/>
            <person name="Pelin A."/>
            <person name="Henrissat B."/>
            <person name="Reynolds N.K."/>
            <person name="Benny G.L."/>
            <person name="Smith M.E."/>
            <person name="James T.Y."/>
            <person name="Grigoriev I.V."/>
        </authorList>
    </citation>
    <scope>NUCLEOTIDE SEQUENCE [LARGE SCALE GENOMIC DNA]</scope>
</reference>
<dbReference type="Proteomes" id="UP000269721">
    <property type="component" value="Unassembled WGS sequence"/>
</dbReference>
<evidence type="ECO:0000256" key="1">
    <source>
        <dbReference type="SAM" id="MobiDB-lite"/>
    </source>
</evidence>
<gene>
    <name evidence="2" type="ORF">BDK51DRAFT_46938</name>
</gene>
<keyword evidence="3" id="KW-1185">Reference proteome</keyword>
<evidence type="ECO:0000313" key="3">
    <source>
        <dbReference type="Proteomes" id="UP000269721"/>
    </source>
</evidence>
<dbReference type="EMBL" id="KZ998190">
    <property type="protein sequence ID" value="RKO86447.1"/>
    <property type="molecule type" value="Genomic_DNA"/>
</dbReference>
<accession>A0A4V1IQG2</accession>
<feature type="region of interest" description="Disordered" evidence="1">
    <location>
        <begin position="144"/>
        <end position="182"/>
    </location>
</feature>
<feature type="compositionally biased region" description="Low complexity" evidence="1">
    <location>
        <begin position="145"/>
        <end position="157"/>
    </location>
</feature>
<feature type="region of interest" description="Disordered" evidence="1">
    <location>
        <begin position="81"/>
        <end position="113"/>
    </location>
</feature>
<sequence length="346" mass="36733">MSQAKHELLQLSSWIGSVVGDVGMGGEKRQGTLEGPCRDLLRFSPSPWASPFLSGGDVYETSSWCVITTYRVLPRLRASGWNKKGKSNCSDPTAHGLGDLRPPARSFSPPSSNNLGVGLVPPRFADFVMTRQTEQTLAALTIGGDSAASSPAPDSASIKSFKSSGPSPIETLHPHRPTLPPPSQHTILPLIPITLQTKPAPFHATPAPQTIHIPTSEISCARENPSGGTWGATLTLTTSLTPGESATLPEGATFDALLARLDARFIILPLVSHARTGHGLRVAVNAERVVRIVPWAGSEKWATVFVRACGLHAKAGKPEVEGFEVGMEVGEVLRRFDADFYGVGGV</sequence>
<name>A0A4V1IQG2_9FUNG</name>